<protein>
    <recommendedName>
        <fullName evidence="7">Major facilitator superfamily (MFS) profile domain-containing protein</fullName>
    </recommendedName>
</protein>
<dbReference type="SUPFAM" id="SSF103473">
    <property type="entry name" value="MFS general substrate transporter"/>
    <property type="match status" value="1"/>
</dbReference>
<evidence type="ECO:0000256" key="2">
    <source>
        <dbReference type="ARBA" id="ARBA00010992"/>
    </source>
</evidence>
<dbReference type="InterPro" id="IPR036259">
    <property type="entry name" value="MFS_trans_sf"/>
</dbReference>
<dbReference type="PANTHER" id="PTHR48022">
    <property type="entry name" value="PLASTIDIC GLUCOSE TRANSPORTER 4"/>
    <property type="match status" value="1"/>
</dbReference>
<feature type="transmembrane region" description="Helical" evidence="6">
    <location>
        <begin position="341"/>
        <end position="362"/>
    </location>
</feature>
<feature type="transmembrane region" description="Helical" evidence="6">
    <location>
        <begin position="185"/>
        <end position="206"/>
    </location>
</feature>
<evidence type="ECO:0000256" key="6">
    <source>
        <dbReference type="SAM" id="Phobius"/>
    </source>
</evidence>
<dbReference type="EMBL" id="NAJM01000016">
    <property type="protein sequence ID" value="RVX71582.1"/>
    <property type="molecule type" value="Genomic_DNA"/>
</dbReference>
<proteinExistence type="inferred from homology"/>
<feature type="transmembrane region" description="Helical" evidence="6">
    <location>
        <begin position="156"/>
        <end position="173"/>
    </location>
</feature>
<keyword evidence="5 6" id="KW-0472">Membrane</keyword>
<feature type="transmembrane region" description="Helical" evidence="6">
    <location>
        <begin position="305"/>
        <end position="329"/>
    </location>
</feature>
<comment type="caution">
    <text evidence="8">The sequence shown here is derived from an EMBL/GenBank/DDBJ whole genome shotgun (WGS) entry which is preliminary data.</text>
</comment>
<accession>A0A438N764</accession>
<evidence type="ECO:0000256" key="4">
    <source>
        <dbReference type="ARBA" id="ARBA00022989"/>
    </source>
</evidence>
<dbReference type="OrthoDB" id="6612291at2759"/>
<evidence type="ECO:0000256" key="1">
    <source>
        <dbReference type="ARBA" id="ARBA00004141"/>
    </source>
</evidence>
<dbReference type="InterPro" id="IPR005829">
    <property type="entry name" value="Sugar_transporter_CS"/>
</dbReference>
<sequence>MEEVKRSEVLEIETATPQVSRQSSNEPPPNLWKALRKWPKVLGYTLGLTSGILLYGFDTSIVSNVSAIPVFQRDYGRQLGDRYIVPSMWMGLWNATTPLGIMVGAVFAGWLQDRVGRRWSLSISSLASAAGVAMIYTSHLLDDVDSRRGQFLAGKLFQGVAIGSLLCTTQTYMSEVLPPSLRGSVLAFFPVFTLLGQLAGAVTVFTSLTLPGQKPYTVPMLAQWPFSAVPCIWAIFLPESPVYLLRKKKFDAAFKAQKRLDTKHMDTQANIDTLKAFLQAEEERSKFNTSTYKECFIGVNRKRTLIVILANNLPQIGGLLLLSDASYFIQMVGMSAKNALLFLQLGIGLGLLANILSMYLLSRIGRRPLILTTFAIAALLWTGMGIAGIWDGIIPMWYTAVTMMITVVVIGVGLWPASYAVSAETSSLRLRAKTQGIGWFCGGLGSGIFSITLPYTYNKDAGDLRGKAGFIFTFFCLLGLFLCWKYVPEMKNRTAAEIDIMFEERLPAREFKNWSEPLQIERIVTIDSTASEAVLIRPQRDV</sequence>
<evidence type="ECO:0000259" key="7">
    <source>
        <dbReference type="PROSITE" id="PS50850"/>
    </source>
</evidence>
<evidence type="ECO:0000256" key="5">
    <source>
        <dbReference type="ARBA" id="ARBA00023136"/>
    </source>
</evidence>
<name>A0A438N764_EXOME</name>
<feature type="transmembrane region" description="Helical" evidence="6">
    <location>
        <begin position="469"/>
        <end position="487"/>
    </location>
</feature>
<dbReference type="InterPro" id="IPR050360">
    <property type="entry name" value="MFS_Sugar_Transporters"/>
</dbReference>
<dbReference type="InterPro" id="IPR020846">
    <property type="entry name" value="MFS_dom"/>
</dbReference>
<comment type="similarity">
    <text evidence="2">Belongs to the major facilitator superfamily. Sugar transporter (TC 2.A.1.1) family.</text>
</comment>
<dbReference type="Gene3D" id="1.20.1250.20">
    <property type="entry name" value="MFS general substrate transporter like domains"/>
    <property type="match status" value="1"/>
</dbReference>
<dbReference type="Pfam" id="PF00083">
    <property type="entry name" value="Sugar_tr"/>
    <property type="match status" value="1"/>
</dbReference>
<feature type="transmembrane region" description="Helical" evidence="6">
    <location>
        <begin position="396"/>
        <end position="415"/>
    </location>
</feature>
<feature type="transmembrane region" description="Helical" evidence="6">
    <location>
        <begin position="226"/>
        <end position="245"/>
    </location>
</feature>
<comment type="subcellular location">
    <subcellularLocation>
        <location evidence="1">Membrane</location>
        <topology evidence="1">Multi-pass membrane protein</topology>
    </subcellularLocation>
</comment>
<evidence type="ECO:0000256" key="3">
    <source>
        <dbReference type="ARBA" id="ARBA00022692"/>
    </source>
</evidence>
<keyword evidence="3 6" id="KW-0812">Transmembrane</keyword>
<evidence type="ECO:0000313" key="9">
    <source>
        <dbReference type="Proteomes" id="UP000288859"/>
    </source>
</evidence>
<gene>
    <name evidence="8" type="ORF">B0A52_03766</name>
</gene>
<feature type="transmembrane region" description="Helical" evidence="6">
    <location>
        <begin position="369"/>
        <end position="390"/>
    </location>
</feature>
<evidence type="ECO:0000313" key="8">
    <source>
        <dbReference type="EMBL" id="RVX71582.1"/>
    </source>
</evidence>
<feature type="domain" description="Major facilitator superfamily (MFS) profile" evidence="7">
    <location>
        <begin position="44"/>
        <end position="491"/>
    </location>
</feature>
<dbReference type="PROSITE" id="PS00217">
    <property type="entry name" value="SUGAR_TRANSPORT_2"/>
    <property type="match status" value="1"/>
</dbReference>
<feature type="transmembrane region" description="Helical" evidence="6">
    <location>
        <begin position="91"/>
        <end position="111"/>
    </location>
</feature>
<dbReference type="GO" id="GO:0016020">
    <property type="term" value="C:membrane"/>
    <property type="evidence" value="ECO:0007669"/>
    <property type="project" value="UniProtKB-SubCell"/>
</dbReference>
<dbReference type="PANTHER" id="PTHR48022:SF41">
    <property type="entry name" value="MAJOR FACILITATOR SUPERFAMILY (MFS) PROFILE DOMAIN-CONTAINING PROTEIN"/>
    <property type="match status" value="1"/>
</dbReference>
<dbReference type="AlphaFoldDB" id="A0A438N764"/>
<feature type="transmembrane region" description="Helical" evidence="6">
    <location>
        <begin position="41"/>
        <end position="71"/>
    </location>
</feature>
<reference evidence="8 9" key="1">
    <citation type="submission" date="2017-03" db="EMBL/GenBank/DDBJ databases">
        <title>Genomes of endolithic fungi from Antarctica.</title>
        <authorList>
            <person name="Coleine C."/>
            <person name="Masonjones S."/>
            <person name="Stajich J.E."/>
        </authorList>
    </citation>
    <scope>NUCLEOTIDE SEQUENCE [LARGE SCALE GENOMIC DNA]</scope>
    <source>
        <strain evidence="8 9">CCFEE 6314</strain>
    </source>
</reference>
<dbReference type="GO" id="GO:0005351">
    <property type="term" value="F:carbohydrate:proton symporter activity"/>
    <property type="evidence" value="ECO:0007669"/>
    <property type="project" value="TreeGrafter"/>
</dbReference>
<dbReference type="Proteomes" id="UP000288859">
    <property type="component" value="Unassembled WGS sequence"/>
</dbReference>
<feature type="transmembrane region" description="Helical" evidence="6">
    <location>
        <begin position="118"/>
        <end position="136"/>
    </location>
</feature>
<dbReference type="PROSITE" id="PS50850">
    <property type="entry name" value="MFS"/>
    <property type="match status" value="1"/>
</dbReference>
<dbReference type="VEuPathDB" id="FungiDB:PV10_07746"/>
<dbReference type="InterPro" id="IPR005828">
    <property type="entry name" value="MFS_sugar_transport-like"/>
</dbReference>
<keyword evidence="4 6" id="KW-1133">Transmembrane helix</keyword>
<feature type="transmembrane region" description="Helical" evidence="6">
    <location>
        <begin position="436"/>
        <end position="457"/>
    </location>
</feature>
<organism evidence="8 9">
    <name type="scientific">Exophiala mesophila</name>
    <name type="common">Black yeast-like fungus</name>
    <dbReference type="NCBI Taxonomy" id="212818"/>
    <lineage>
        <taxon>Eukaryota</taxon>
        <taxon>Fungi</taxon>
        <taxon>Dikarya</taxon>
        <taxon>Ascomycota</taxon>
        <taxon>Pezizomycotina</taxon>
        <taxon>Eurotiomycetes</taxon>
        <taxon>Chaetothyriomycetidae</taxon>
        <taxon>Chaetothyriales</taxon>
        <taxon>Herpotrichiellaceae</taxon>
        <taxon>Exophiala</taxon>
    </lineage>
</organism>